<keyword evidence="7" id="KW-1185">Reference proteome</keyword>
<keyword evidence="2 3" id="KW-0040">ANK repeat</keyword>
<dbReference type="KEGG" id="pan:PODANSg532"/>
<dbReference type="Gene3D" id="3.40.50.1580">
    <property type="entry name" value="Nucleoside phosphorylase domain"/>
    <property type="match status" value="1"/>
</dbReference>
<dbReference type="SUPFAM" id="SSF53167">
    <property type="entry name" value="Purine and uridine phosphorylases"/>
    <property type="match status" value="1"/>
</dbReference>
<dbReference type="HOGENOM" id="CLU_000288_34_14_1"/>
<dbReference type="PANTHER" id="PTHR24198:SF165">
    <property type="entry name" value="ANKYRIN REPEAT-CONTAINING PROTEIN-RELATED"/>
    <property type="match status" value="1"/>
</dbReference>
<reference evidence="5" key="2">
    <citation type="submission" date="2008-07" db="EMBL/GenBank/DDBJ databases">
        <authorList>
            <person name="Genoscope - CEA"/>
        </authorList>
    </citation>
    <scope>NUCLEOTIDE SEQUENCE</scope>
    <source>
        <strain evidence="5">S mat+</strain>
    </source>
</reference>
<evidence type="ECO:0000313" key="7">
    <source>
        <dbReference type="Proteomes" id="UP000001197"/>
    </source>
</evidence>
<dbReference type="PROSITE" id="PS50297">
    <property type="entry name" value="ANK_REP_REGION"/>
    <property type="match status" value="4"/>
</dbReference>
<feature type="repeat" description="ANK" evidence="3">
    <location>
        <begin position="804"/>
        <end position="836"/>
    </location>
</feature>
<dbReference type="SMART" id="SM00248">
    <property type="entry name" value="ANK"/>
    <property type="match status" value="8"/>
</dbReference>
<sequence length="871" mass="97222">MNESLGDRPSPTGADAFRCNMRDPGADKYTVGWICALPAIDSNSYILGTIDRHHIVIARLSSGHYGTNNAAIVVNNMRRTFRIMQLGFIVGIAGGSRKQQDHGFLWIKGNHSAGKSTIMKFVYSEQVLRASSDETVMAFFFNARGGPMERSPKGMYRSLLHQLLGSDSLPQLRPIFHDSALKPHETVEHFEELGTAAISSQKQLRICFSSRHDPHIDIAHRQELVLELQHGHEQDISAYIENKLRIGLIEGATRIKREVQRKASAGKQLWVLPPKLSELFREIVHQGNGDNGDDGARCLRLRVQWIGFSRRQLTLPGYYYTAICGLSPGELSEWDPKLVTVEDMKRFLLSSSKGLAESNKTVDDGNKFRVQFIHESVREYFLKHGLAEIFPGLTTTALRQKGHLELQSCCHSYLEHITKLFGNTTKTPEKDRWALMDYAMTHALHHAENVAAGGVPQALFLRDFSEKCLFSPVFKQWRAARDCPTSNIPYFLAVWGFPTLITTAFRSNSDLKVVDDGIGYKSAFFAALERGDCGVVRALLQLDEKNEHLMAWLKYGPVSPKIHPLSWAIREEHYGLAKHMIETTDGINVNRDWPINYAAAAGQVSLVSLLLETGADLRYHDDTGYKTLFLALLSGETALVSLLFPLADHSSQTMRLLLLLAAKYCRLPMVRTVVKALSTLELDSRAPITEMLLGKGVNMSIPTRGLLPLQTAIRRGLDQVVVLLLQGGADVDAKQWKGQTALLLAVERGHLALATALMDKYGARLELKDETKQTQLLLACKLGDIAMVEALLARGARVDRRDMRGRTALTHAAIGGYERIVGLLLCRGADPNASDDASETPYSFASHHMRGIFHRYTYNGRYNLAMLRTEK</sequence>
<dbReference type="Pfam" id="PF24883">
    <property type="entry name" value="NPHP3_N"/>
    <property type="match status" value="1"/>
</dbReference>
<dbReference type="SUPFAM" id="SSF48403">
    <property type="entry name" value="Ankyrin repeat"/>
    <property type="match status" value="1"/>
</dbReference>
<dbReference type="InterPro" id="IPR056884">
    <property type="entry name" value="NPHP3-like_N"/>
</dbReference>
<dbReference type="InterPro" id="IPR035994">
    <property type="entry name" value="Nucleoside_phosphorylase_sf"/>
</dbReference>
<reference evidence="6" key="4">
    <citation type="submission" date="2015-04" db="EMBL/GenBank/DDBJ databases">
        <title>Maintaining two mating types: Structure of the mating type locus and its role in heterokaryosis in Podospora anserina.</title>
        <authorList>
            <person name="Grognet P."/>
            <person name="Bidard F."/>
            <person name="Kuchly C."/>
            <person name="Chan Ho Tong L."/>
            <person name="Coppin E."/>
            <person name="Ait Benkhali J."/>
            <person name="Couloux A."/>
            <person name="Wincker P."/>
            <person name="Debuchy R."/>
            <person name="Silar P."/>
        </authorList>
    </citation>
    <scope>NUCLEOTIDE SEQUENCE</scope>
</reference>
<dbReference type="EMBL" id="FO904938">
    <property type="protein sequence ID" value="CDP27646.1"/>
    <property type="molecule type" value="Genomic_DNA"/>
</dbReference>
<dbReference type="InterPro" id="IPR036770">
    <property type="entry name" value="Ankyrin_rpt-contain_sf"/>
</dbReference>
<gene>
    <name evidence="5" type="ORF">PODANS_3_11140</name>
</gene>
<evidence type="ECO:0000256" key="2">
    <source>
        <dbReference type="ARBA" id="ARBA00023043"/>
    </source>
</evidence>
<dbReference type="VEuPathDB" id="FungiDB:PODANS_3_11140"/>
<reference evidence="5 7" key="1">
    <citation type="journal article" date="2008" name="Genome Biol.">
        <title>The genome sequence of the model ascomycete fungus Podospora anserina.</title>
        <authorList>
            <person name="Espagne E."/>
            <person name="Lespinet O."/>
            <person name="Malagnac F."/>
            <person name="Da Silva C."/>
            <person name="Jaillon O."/>
            <person name="Porcel B.M."/>
            <person name="Couloux A."/>
            <person name="Aury J.-M."/>
            <person name="Segurens B."/>
            <person name="Poulain J."/>
            <person name="Anthouard V."/>
            <person name="Grossetete S."/>
            <person name="Khalili H."/>
            <person name="Coppin E."/>
            <person name="Dequard-Chablat M."/>
            <person name="Picard M."/>
            <person name="Contamine V."/>
            <person name="Arnaise S."/>
            <person name="Bourdais A."/>
            <person name="Berteaux-Lecellier V."/>
            <person name="Gautheret D."/>
            <person name="de Vries R.P."/>
            <person name="Battaglia E."/>
            <person name="Coutinho P.M."/>
            <person name="Danchin E.G.J."/>
            <person name="Henrissat B."/>
            <person name="El Khoury R."/>
            <person name="Sainsard-Chanet A."/>
            <person name="Boivin A."/>
            <person name="Pinan-Lucarre B."/>
            <person name="Sellem C.H."/>
            <person name="Debuchy R."/>
            <person name="Wincker P."/>
            <person name="Weissenbach J."/>
            <person name="Silar P."/>
        </authorList>
    </citation>
    <scope>NUCLEOTIDE SEQUENCE [LARGE SCALE GENOMIC DNA]</scope>
    <source>
        <strain evidence="7">S / ATCC MYA-4624 / DSM 980 / FGSC 10383</strain>
        <strain evidence="5">S mat+</strain>
    </source>
</reference>
<dbReference type="eggNOG" id="KOG0504">
    <property type="taxonomic scope" value="Eukaryota"/>
</dbReference>
<dbReference type="Proteomes" id="UP000001197">
    <property type="component" value="Chromosome 3"/>
</dbReference>
<feature type="domain" description="Nephrocystin 3-like N-terminal" evidence="4">
    <location>
        <begin position="99"/>
        <end position="178"/>
    </location>
</feature>
<dbReference type="Gene3D" id="1.25.40.20">
    <property type="entry name" value="Ankyrin repeat-containing domain"/>
    <property type="match status" value="1"/>
</dbReference>
<feature type="repeat" description="ANK" evidence="3">
    <location>
        <begin position="771"/>
        <end position="803"/>
    </location>
</feature>
<dbReference type="OrthoDB" id="7464126at2759"/>
<dbReference type="AlphaFoldDB" id="B2ACX7"/>
<name>B2ACX7_PODAN</name>
<dbReference type="STRING" id="515849.B2ACX7"/>
<dbReference type="InterPro" id="IPR002110">
    <property type="entry name" value="Ankyrin_rpt"/>
</dbReference>
<dbReference type="PROSITE" id="PS50088">
    <property type="entry name" value="ANK_REPEAT"/>
    <property type="match status" value="5"/>
</dbReference>
<proteinExistence type="predicted"/>
<dbReference type="RefSeq" id="XP_001903517.1">
    <property type="nucleotide sequence ID" value="XM_001903482.1"/>
</dbReference>
<organism evidence="5">
    <name type="scientific">Podospora anserina (strain S / ATCC MYA-4624 / DSM 980 / FGSC 10383)</name>
    <name type="common">Pleurage anserina</name>
    <dbReference type="NCBI Taxonomy" id="515849"/>
    <lineage>
        <taxon>Eukaryota</taxon>
        <taxon>Fungi</taxon>
        <taxon>Dikarya</taxon>
        <taxon>Ascomycota</taxon>
        <taxon>Pezizomycotina</taxon>
        <taxon>Sordariomycetes</taxon>
        <taxon>Sordariomycetidae</taxon>
        <taxon>Sordariales</taxon>
        <taxon>Podosporaceae</taxon>
        <taxon>Podospora</taxon>
        <taxon>Podospora anserina</taxon>
    </lineage>
</organism>
<accession>B2ACX7</accession>
<keyword evidence="1" id="KW-0677">Repeat</keyword>
<evidence type="ECO:0000256" key="3">
    <source>
        <dbReference type="PROSITE-ProRule" id="PRU00023"/>
    </source>
</evidence>
<evidence type="ECO:0000313" key="6">
    <source>
        <dbReference type="EMBL" id="CDP27646.1"/>
    </source>
</evidence>
<dbReference type="GeneID" id="6187563"/>
<reference evidence="7" key="3">
    <citation type="journal article" date="2014" name="Genetics">
        <title>Maintaining two mating types: Structure of the mating type locus and its role in heterokaryosis in Podospora anserina.</title>
        <authorList>
            <person name="Grognet P."/>
            <person name="Bidard F."/>
            <person name="Kuchly C."/>
            <person name="Tong L.C.H."/>
            <person name="Coppin E."/>
            <person name="Benkhali J.A."/>
            <person name="Couloux A."/>
            <person name="Wincker P."/>
            <person name="Debuchy R."/>
            <person name="Silar P."/>
        </authorList>
    </citation>
    <scope>GENOME REANNOTATION</scope>
    <source>
        <strain evidence="7">S / ATCC MYA-4624 / DSM 980 / FGSC 10383</strain>
    </source>
</reference>
<protein>
    <submittedName>
        <fullName evidence="5">Podospora anserina S mat+ genomic DNA chromosome 3, supercontig 3</fullName>
    </submittedName>
</protein>
<feature type="repeat" description="ANK" evidence="3">
    <location>
        <begin position="704"/>
        <end position="736"/>
    </location>
</feature>
<dbReference type="Pfam" id="PF00023">
    <property type="entry name" value="Ank"/>
    <property type="match status" value="1"/>
</dbReference>
<evidence type="ECO:0000256" key="1">
    <source>
        <dbReference type="ARBA" id="ARBA00022737"/>
    </source>
</evidence>
<feature type="repeat" description="ANK" evidence="3">
    <location>
        <begin position="737"/>
        <end position="770"/>
    </location>
</feature>
<dbReference type="EMBL" id="CU633453">
    <property type="protein sequence ID" value="CAP61292.1"/>
    <property type="molecule type" value="Genomic_DNA"/>
</dbReference>
<dbReference type="GO" id="GO:0009116">
    <property type="term" value="P:nucleoside metabolic process"/>
    <property type="evidence" value="ECO:0007669"/>
    <property type="project" value="InterPro"/>
</dbReference>
<evidence type="ECO:0000259" key="4">
    <source>
        <dbReference type="Pfam" id="PF24883"/>
    </source>
</evidence>
<dbReference type="PANTHER" id="PTHR24198">
    <property type="entry name" value="ANKYRIN REPEAT AND PROTEIN KINASE DOMAIN-CONTAINING PROTEIN"/>
    <property type="match status" value="1"/>
</dbReference>
<dbReference type="Pfam" id="PF12796">
    <property type="entry name" value="Ank_2"/>
    <property type="match status" value="2"/>
</dbReference>
<feature type="repeat" description="ANK" evidence="3">
    <location>
        <begin position="590"/>
        <end position="622"/>
    </location>
</feature>
<evidence type="ECO:0000313" key="5">
    <source>
        <dbReference type="EMBL" id="CAP61292.1"/>
    </source>
</evidence>
<dbReference type="GO" id="GO:0003824">
    <property type="term" value="F:catalytic activity"/>
    <property type="evidence" value="ECO:0007669"/>
    <property type="project" value="InterPro"/>
</dbReference>